<gene>
    <name evidence="2" type="ORF">UFOPK2844_00952</name>
</gene>
<dbReference type="InterPro" id="IPR051333">
    <property type="entry name" value="CLIP_Serine_Protease"/>
</dbReference>
<dbReference type="Pfam" id="PF00089">
    <property type="entry name" value="Trypsin"/>
    <property type="match status" value="1"/>
</dbReference>
<dbReference type="PANTHER" id="PTHR24260:SF136">
    <property type="entry name" value="GH08193P-RELATED"/>
    <property type="match status" value="1"/>
</dbReference>
<dbReference type="PROSITE" id="PS50240">
    <property type="entry name" value="TRYPSIN_DOM"/>
    <property type="match status" value="1"/>
</dbReference>
<dbReference type="AlphaFoldDB" id="A0A6J6UGE4"/>
<organism evidence="2">
    <name type="scientific">freshwater metagenome</name>
    <dbReference type="NCBI Taxonomy" id="449393"/>
    <lineage>
        <taxon>unclassified sequences</taxon>
        <taxon>metagenomes</taxon>
        <taxon>ecological metagenomes</taxon>
    </lineage>
</organism>
<feature type="domain" description="Peptidase S1" evidence="1">
    <location>
        <begin position="26"/>
        <end position="256"/>
    </location>
</feature>
<reference evidence="2" key="1">
    <citation type="submission" date="2020-05" db="EMBL/GenBank/DDBJ databases">
        <authorList>
            <person name="Chiriac C."/>
            <person name="Salcher M."/>
            <person name="Ghai R."/>
            <person name="Kavagutti S V."/>
        </authorList>
    </citation>
    <scope>NUCLEOTIDE SEQUENCE</scope>
</reference>
<dbReference type="InterPro" id="IPR001314">
    <property type="entry name" value="Peptidase_S1A"/>
</dbReference>
<sequence length="281" mass="30879">MSNLKKKIAFAFALLLILPAQPAHSVFNGEIQDKNSWVVAITIQNGGKTLLCSGAIIDKTTVMTGKHCVVDSKGIVSSNILINQPGAYFYFPATAEMQQRRVSKVALVPIQPTKYVPDAGDIAFLHFAEPFSNFTIPEIATEDQLKSLKPWSTIKGYGYGATGEDGSIYSKELRQYNLSWGNDDHYIDSNVVIIASATSIGCSGDSGGPITAFLEDKREVVIGVAASIINQGSNGCAQRDLNRLYFENFNLVYPYIMYKNFTPPVPKKKLVVTKKKNIKRK</sequence>
<dbReference type="InterPro" id="IPR001254">
    <property type="entry name" value="Trypsin_dom"/>
</dbReference>
<dbReference type="EMBL" id="CAEZZG010000015">
    <property type="protein sequence ID" value="CAB4758880.1"/>
    <property type="molecule type" value="Genomic_DNA"/>
</dbReference>
<dbReference type="Gene3D" id="2.40.10.10">
    <property type="entry name" value="Trypsin-like serine proteases"/>
    <property type="match status" value="1"/>
</dbReference>
<dbReference type="SMART" id="SM00020">
    <property type="entry name" value="Tryp_SPc"/>
    <property type="match status" value="1"/>
</dbReference>
<evidence type="ECO:0000259" key="1">
    <source>
        <dbReference type="PROSITE" id="PS50240"/>
    </source>
</evidence>
<dbReference type="SUPFAM" id="SSF50494">
    <property type="entry name" value="Trypsin-like serine proteases"/>
    <property type="match status" value="1"/>
</dbReference>
<dbReference type="GO" id="GO:0006508">
    <property type="term" value="P:proteolysis"/>
    <property type="evidence" value="ECO:0007669"/>
    <property type="project" value="InterPro"/>
</dbReference>
<accession>A0A6J6UGE4</accession>
<evidence type="ECO:0000313" key="2">
    <source>
        <dbReference type="EMBL" id="CAB4758880.1"/>
    </source>
</evidence>
<dbReference type="PRINTS" id="PR00722">
    <property type="entry name" value="CHYMOTRYPSIN"/>
</dbReference>
<protein>
    <submittedName>
        <fullName evidence="2">Unannotated protein</fullName>
    </submittedName>
</protein>
<name>A0A6J6UGE4_9ZZZZ</name>
<dbReference type="PANTHER" id="PTHR24260">
    <property type="match status" value="1"/>
</dbReference>
<dbReference type="InterPro" id="IPR009003">
    <property type="entry name" value="Peptidase_S1_PA"/>
</dbReference>
<proteinExistence type="predicted"/>
<dbReference type="GO" id="GO:0004252">
    <property type="term" value="F:serine-type endopeptidase activity"/>
    <property type="evidence" value="ECO:0007669"/>
    <property type="project" value="InterPro"/>
</dbReference>
<dbReference type="InterPro" id="IPR043504">
    <property type="entry name" value="Peptidase_S1_PA_chymotrypsin"/>
</dbReference>